<feature type="chain" id="PRO_5046666425" description="Lipoprotein" evidence="1">
    <location>
        <begin position="23"/>
        <end position="183"/>
    </location>
</feature>
<comment type="caution">
    <text evidence="2">The sequence shown here is derived from an EMBL/GenBank/DDBJ whole genome shotgun (WGS) entry which is preliminary data.</text>
</comment>
<evidence type="ECO:0000256" key="1">
    <source>
        <dbReference type="SAM" id="SignalP"/>
    </source>
</evidence>
<accession>A0ABT9M0B6</accession>
<name>A0ABT9M0B6_9BACL</name>
<evidence type="ECO:0008006" key="4">
    <source>
        <dbReference type="Google" id="ProtNLM"/>
    </source>
</evidence>
<reference evidence="2 3" key="1">
    <citation type="submission" date="2023-07" db="EMBL/GenBank/DDBJ databases">
        <title>Genomic Encyclopedia of Type Strains, Phase IV (KMG-IV): sequencing the most valuable type-strain genomes for metagenomic binning, comparative biology and taxonomic classification.</title>
        <authorList>
            <person name="Goeker M."/>
        </authorList>
    </citation>
    <scope>NUCLEOTIDE SEQUENCE [LARGE SCALE GENOMIC DNA]</scope>
    <source>
        <strain evidence="2 3">DSM 25924</strain>
    </source>
</reference>
<dbReference type="EMBL" id="JAURUO010000039">
    <property type="protein sequence ID" value="MDP9729943.1"/>
    <property type="molecule type" value="Genomic_DNA"/>
</dbReference>
<protein>
    <recommendedName>
        <fullName evidence="4">Lipoprotein</fullName>
    </recommendedName>
</protein>
<organism evidence="2 3">
    <name type="scientific">Alicyclobacillus tolerans</name>
    <dbReference type="NCBI Taxonomy" id="90970"/>
    <lineage>
        <taxon>Bacteria</taxon>
        <taxon>Bacillati</taxon>
        <taxon>Bacillota</taxon>
        <taxon>Bacilli</taxon>
        <taxon>Bacillales</taxon>
        <taxon>Alicyclobacillaceae</taxon>
        <taxon>Alicyclobacillus</taxon>
    </lineage>
</organism>
<dbReference type="PROSITE" id="PS51257">
    <property type="entry name" value="PROKAR_LIPOPROTEIN"/>
    <property type="match status" value="1"/>
</dbReference>
<keyword evidence="3" id="KW-1185">Reference proteome</keyword>
<evidence type="ECO:0000313" key="2">
    <source>
        <dbReference type="EMBL" id="MDP9729943.1"/>
    </source>
</evidence>
<evidence type="ECO:0000313" key="3">
    <source>
        <dbReference type="Proteomes" id="UP001229209"/>
    </source>
</evidence>
<feature type="signal peptide" evidence="1">
    <location>
        <begin position="1"/>
        <end position="22"/>
    </location>
</feature>
<sequence>MQKRIWGLTASMLALTCLTVTGCASPTINKPLPNTAIHNTSESKFSSIQVTKLTKNQFRPNIPDGYKVPVSWDTAFGINMNPYDSSQYVIQEGYGGWINKKSFRVIIYIAKEKYYVGLPKPYIIAVSYNHRPVGGLSTLYPIKNVSFAHDSVIFYSNYGLNSSHLQTKIYTINIITGKITVND</sequence>
<dbReference type="Proteomes" id="UP001229209">
    <property type="component" value="Unassembled WGS sequence"/>
</dbReference>
<keyword evidence="1" id="KW-0732">Signal</keyword>
<proteinExistence type="predicted"/>
<gene>
    <name evidence="2" type="ORF">J2S04_002924</name>
</gene>